<dbReference type="InParanoid" id="G3RTS3"/>
<comment type="similarity">
    <text evidence="1">Belongs to the glycosyl hydrolase 2 family.</text>
</comment>
<dbReference type="PANTHER" id="PTHR10066:SF67">
    <property type="entry name" value="BETA-GLUCURONIDASE"/>
    <property type="match status" value="1"/>
</dbReference>
<name>G3RTS3_GORGO</name>
<dbReference type="EMBL" id="CABD030043887">
    <property type="status" value="NOT_ANNOTATED_CDS"/>
    <property type="molecule type" value="Genomic_DNA"/>
</dbReference>
<evidence type="ECO:0000256" key="1">
    <source>
        <dbReference type="ARBA" id="ARBA00007401"/>
    </source>
</evidence>
<reference evidence="2" key="4">
    <citation type="submission" date="2025-09" db="UniProtKB">
        <authorList>
            <consortium name="Ensembl"/>
        </authorList>
    </citation>
    <scope>IDENTIFICATION</scope>
</reference>
<reference evidence="2" key="3">
    <citation type="submission" date="2025-08" db="UniProtKB">
        <authorList>
            <consortium name="Ensembl"/>
        </authorList>
    </citation>
    <scope>IDENTIFICATION</scope>
</reference>
<dbReference type="GeneTree" id="ENSGT00940000168273"/>
<dbReference type="Proteomes" id="UP000001519">
    <property type="component" value="Chromosome 6"/>
</dbReference>
<dbReference type="PANTHER" id="PTHR10066">
    <property type="entry name" value="BETA-GLUCURONIDASE"/>
    <property type="match status" value="1"/>
</dbReference>
<dbReference type="SUPFAM" id="SSF49303">
    <property type="entry name" value="beta-Galactosidase/glucuronidase domain"/>
    <property type="match status" value="1"/>
</dbReference>
<keyword evidence="3" id="KW-1185">Reference proteome</keyword>
<proteinExistence type="inferred from homology"/>
<dbReference type="Ensembl" id="ENSGGOT00000024605.2">
    <property type="protein sequence ID" value="ENSGGOP00000019200.2"/>
    <property type="gene ID" value="ENSGGOG00000026568.2"/>
</dbReference>
<sequence>MPGLVNYQISVKCSNQFKLEVCLLNAENKVVDSQAGTQGQLKVLGANFWWPYLMHEHPAYLYSWEVMVVWDLPASFGPLCDHVFYWWGSVCGCDPCEQLLLLVSQLRAPGVDSAAAGRPV</sequence>
<evidence type="ECO:0000313" key="3">
    <source>
        <dbReference type="Proteomes" id="UP000001519"/>
    </source>
</evidence>
<protein>
    <submittedName>
        <fullName evidence="2">Uncharacterized protein</fullName>
    </submittedName>
</protein>
<dbReference type="InterPro" id="IPR013783">
    <property type="entry name" value="Ig-like_fold"/>
</dbReference>
<dbReference type="EMBL" id="CABD030043890">
    <property type="status" value="NOT_ANNOTATED_CDS"/>
    <property type="molecule type" value="Genomic_DNA"/>
</dbReference>
<dbReference type="InterPro" id="IPR036156">
    <property type="entry name" value="Beta-gal/glucu_dom_sf"/>
</dbReference>
<accession>G3RTS3</accession>
<dbReference type="Gene3D" id="2.60.40.10">
    <property type="entry name" value="Immunoglobulins"/>
    <property type="match status" value="1"/>
</dbReference>
<reference evidence="3" key="1">
    <citation type="submission" date="2011-05" db="EMBL/GenBank/DDBJ databases">
        <title>Insights into the evolution of the great apes provided by the gorilla genome.</title>
        <authorList>
            <person name="Scally A."/>
        </authorList>
    </citation>
    <scope>NUCLEOTIDE SEQUENCE [LARGE SCALE GENOMIC DNA]</scope>
</reference>
<dbReference type="EMBL" id="CABD030043889">
    <property type="status" value="NOT_ANNOTATED_CDS"/>
    <property type="molecule type" value="Genomic_DNA"/>
</dbReference>
<dbReference type="EMBL" id="CABD030043891">
    <property type="status" value="NOT_ANNOTATED_CDS"/>
    <property type="molecule type" value="Genomic_DNA"/>
</dbReference>
<dbReference type="EMBL" id="CABD030043886">
    <property type="status" value="NOT_ANNOTATED_CDS"/>
    <property type="molecule type" value="Genomic_DNA"/>
</dbReference>
<evidence type="ECO:0000313" key="2">
    <source>
        <dbReference type="Ensembl" id="ENSGGOP00000019200.2"/>
    </source>
</evidence>
<reference evidence="2 3" key="2">
    <citation type="journal article" date="2012" name="Nature">
        <title>Insights into hominid evolution from the gorilla genome sequence.</title>
        <authorList>
            <person name="Scally A."/>
            <person name="Dutheil J.Y."/>
            <person name="Hillier L.W."/>
            <person name="Jordan G.E."/>
            <person name="Goodhead I."/>
            <person name="Herrero J."/>
            <person name="Hobolth A."/>
            <person name="Lappalainen T."/>
            <person name="Mailund T."/>
            <person name="Marques-Bonet T."/>
            <person name="McCarthy S."/>
            <person name="Montgomery S.H."/>
            <person name="Schwalie P.C."/>
            <person name="Tang Y.A."/>
            <person name="Ward M.C."/>
            <person name="Xue Y."/>
            <person name="Yngvadottir B."/>
            <person name="Alkan C."/>
            <person name="Andersen L.N."/>
            <person name="Ayub Q."/>
            <person name="Ball E.V."/>
            <person name="Beal K."/>
            <person name="Bradley B.J."/>
            <person name="Chen Y."/>
            <person name="Clee C.M."/>
            <person name="Fitzgerald S."/>
            <person name="Graves T.A."/>
            <person name="Gu Y."/>
            <person name="Heath P."/>
            <person name="Heger A."/>
            <person name="Karakoc E."/>
            <person name="Kolb-Kokocinski A."/>
            <person name="Laird G.K."/>
            <person name="Lunter G."/>
            <person name="Meader S."/>
            <person name="Mort M."/>
            <person name="Mullikin J.C."/>
            <person name="Munch K."/>
            <person name="O'Connor T.D."/>
            <person name="Phillips A.D."/>
            <person name="Prado-Martinez J."/>
            <person name="Rogers A.S."/>
            <person name="Sajjadian S."/>
            <person name="Schmidt D."/>
            <person name="Shaw K."/>
            <person name="Simpson J.T."/>
            <person name="Stenson P.D."/>
            <person name="Turner D.J."/>
            <person name="Vigilant L."/>
            <person name="Vilella A.J."/>
            <person name="Whitener W."/>
            <person name="Zhu B."/>
            <person name="Cooper D.N."/>
            <person name="de Jong P."/>
            <person name="Dermitzakis E.T."/>
            <person name="Eichler E.E."/>
            <person name="Flicek P."/>
            <person name="Goldman N."/>
            <person name="Mundy N.I."/>
            <person name="Ning Z."/>
            <person name="Odom D.T."/>
            <person name="Ponting C.P."/>
            <person name="Quail M.A."/>
            <person name="Ryder O.A."/>
            <person name="Searle S.M."/>
            <person name="Warren W.C."/>
            <person name="Wilson R.K."/>
            <person name="Schierup M.H."/>
            <person name="Rogers J."/>
            <person name="Tyler-Smith C."/>
            <person name="Durbin R."/>
        </authorList>
    </citation>
    <scope>NUCLEOTIDE SEQUENCE [LARGE SCALE GENOMIC DNA]</scope>
</reference>
<dbReference type="EMBL" id="CABD030043888">
    <property type="status" value="NOT_ANNOTATED_CDS"/>
    <property type="molecule type" value="Genomic_DNA"/>
</dbReference>
<dbReference type="AlphaFoldDB" id="G3RTS3"/>
<organism evidence="2 3">
    <name type="scientific">Gorilla gorilla gorilla</name>
    <name type="common">Western lowland gorilla</name>
    <dbReference type="NCBI Taxonomy" id="9595"/>
    <lineage>
        <taxon>Eukaryota</taxon>
        <taxon>Metazoa</taxon>
        <taxon>Chordata</taxon>
        <taxon>Craniata</taxon>
        <taxon>Vertebrata</taxon>
        <taxon>Euteleostomi</taxon>
        <taxon>Mammalia</taxon>
        <taxon>Eutheria</taxon>
        <taxon>Euarchontoglires</taxon>
        <taxon>Primates</taxon>
        <taxon>Haplorrhini</taxon>
        <taxon>Catarrhini</taxon>
        <taxon>Hominidae</taxon>
        <taxon>Gorilla</taxon>
    </lineage>
</organism>
<dbReference type="STRING" id="9593.ENSGGOP00000019200"/>
<dbReference type="Bgee" id="ENSGGOG00000026568">
    <property type="expression patterns" value="Expressed in testis and 6 other cell types or tissues"/>
</dbReference>